<dbReference type="OrthoDB" id="8527614at2"/>
<keyword evidence="1" id="KW-0472">Membrane</keyword>
<feature type="transmembrane region" description="Helical" evidence="1">
    <location>
        <begin position="97"/>
        <end position="121"/>
    </location>
</feature>
<keyword evidence="1" id="KW-1133">Transmembrane helix</keyword>
<evidence type="ECO:0000313" key="2">
    <source>
        <dbReference type="EMBL" id="GCL61923.1"/>
    </source>
</evidence>
<dbReference type="EMBL" id="BJCL01000002">
    <property type="protein sequence ID" value="GCL61923.1"/>
    <property type="molecule type" value="Genomic_DNA"/>
</dbReference>
<keyword evidence="3" id="KW-1185">Reference proteome</keyword>
<gene>
    <name evidence="2" type="ORF">AQPW35_10040</name>
</gene>
<reference evidence="3" key="1">
    <citation type="submission" date="2019-03" db="EMBL/GenBank/DDBJ databases">
        <title>Aquabacterium pictum sp.nov., the first bacteriochlorophyll a-containing freshwater bacterium in the genus Aquabacterium of the class Betaproteobacteria.</title>
        <authorList>
            <person name="Hirose S."/>
            <person name="Tank M."/>
            <person name="Hara E."/>
            <person name="Tamaki H."/>
            <person name="Takaichi S."/>
            <person name="Haruta S."/>
            <person name="Hanada S."/>
        </authorList>
    </citation>
    <scope>NUCLEOTIDE SEQUENCE [LARGE SCALE GENOMIC DNA]</scope>
    <source>
        <strain evidence="3">W35</strain>
    </source>
</reference>
<evidence type="ECO:0000313" key="3">
    <source>
        <dbReference type="Proteomes" id="UP000301751"/>
    </source>
</evidence>
<organism evidence="2 3">
    <name type="scientific">Pseudaquabacterium pictum</name>
    <dbReference type="NCBI Taxonomy" id="2315236"/>
    <lineage>
        <taxon>Bacteria</taxon>
        <taxon>Pseudomonadati</taxon>
        <taxon>Pseudomonadota</taxon>
        <taxon>Betaproteobacteria</taxon>
        <taxon>Burkholderiales</taxon>
        <taxon>Sphaerotilaceae</taxon>
        <taxon>Pseudaquabacterium</taxon>
    </lineage>
</organism>
<dbReference type="Proteomes" id="UP000301751">
    <property type="component" value="Unassembled WGS sequence"/>
</dbReference>
<accession>A0A480AKJ5</accession>
<dbReference type="RefSeq" id="WP_137731684.1">
    <property type="nucleotide sequence ID" value="NZ_BJCL01000002.1"/>
</dbReference>
<name>A0A480AKJ5_9BURK</name>
<protein>
    <submittedName>
        <fullName evidence="2">Uncharacterized protein</fullName>
    </submittedName>
</protein>
<dbReference type="AlphaFoldDB" id="A0A480AKJ5"/>
<sequence>MIWHALVWSVTALCALAWSLLCWLVHLLITGPDWRALGDGAWMDWLGSWRVPAWLGDWLPLGAIGELQAWLTMLGPWVESLLAHAPGMLSWLTPVLWIGWGLGLLVLVLLGVAGSVLVVAIRAPAAARQQASA</sequence>
<evidence type="ECO:0000256" key="1">
    <source>
        <dbReference type="SAM" id="Phobius"/>
    </source>
</evidence>
<keyword evidence="1" id="KW-0812">Transmembrane</keyword>
<feature type="transmembrane region" description="Helical" evidence="1">
    <location>
        <begin position="6"/>
        <end position="29"/>
    </location>
</feature>
<proteinExistence type="predicted"/>
<comment type="caution">
    <text evidence="2">The sequence shown here is derived from an EMBL/GenBank/DDBJ whole genome shotgun (WGS) entry which is preliminary data.</text>
</comment>